<evidence type="ECO:0000259" key="5">
    <source>
        <dbReference type="Pfam" id="PF25954"/>
    </source>
</evidence>
<protein>
    <submittedName>
        <fullName evidence="6">Hemolysin D</fullName>
    </submittedName>
</protein>
<dbReference type="Gene3D" id="2.40.420.20">
    <property type="match status" value="1"/>
</dbReference>
<feature type="domain" description="Multidrug resistance protein MdtA-like barrel-sandwich hybrid" evidence="4">
    <location>
        <begin position="61"/>
        <end position="175"/>
    </location>
</feature>
<evidence type="ECO:0000313" key="6">
    <source>
        <dbReference type="EMBL" id="GHE90987.1"/>
    </source>
</evidence>
<dbReference type="EMBL" id="BNAH01000007">
    <property type="protein sequence ID" value="GHE90987.1"/>
    <property type="molecule type" value="Genomic_DNA"/>
</dbReference>
<dbReference type="PANTHER" id="PTHR30469:SF11">
    <property type="entry name" value="BLL4320 PROTEIN"/>
    <property type="match status" value="1"/>
</dbReference>
<dbReference type="Gene3D" id="1.10.287.470">
    <property type="entry name" value="Helix hairpin bin"/>
    <property type="match status" value="1"/>
</dbReference>
<keyword evidence="2" id="KW-0175">Coiled coil</keyword>
<accession>A0ABQ3IQV4</accession>
<feature type="signal peptide" evidence="3">
    <location>
        <begin position="1"/>
        <end position="21"/>
    </location>
</feature>
<dbReference type="InterPro" id="IPR006143">
    <property type="entry name" value="RND_pump_MFP"/>
</dbReference>
<evidence type="ECO:0000256" key="3">
    <source>
        <dbReference type="SAM" id="SignalP"/>
    </source>
</evidence>
<dbReference type="InterPro" id="IPR058792">
    <property type="entry name" value="Beta-barrel_RND_2"/>
</dbReference>
<dbReference type="Pfam" id="PF25954">
    <property type="entry name" value="Beta-barrel_RND_2"/>
    <property type="match status" value="1"/>
</dbReference>
<dbReference type="NCBIfam" id="TIGR01730">
    <property type="entry name" value="RND_mfp"/>
    <property type="match status" value="1"/>
</dbReference>
<feature type="chain" id="PRO_5047086098" evidence="3">
    <location>
        <begin position="22"/>
        <end position="341"/>
    </location>
</feature>
<gene>
    <name evidence="6" type="ORF">GCM10011501_20510</name>
</gene>
<evidence type="ECO:0000256" key="1">
    <source>
        <dbReference type="ARBA" id="ARBA00009477"/>
    </source>
</evidence>
<keyword evidence="3" id="KW-0732">Signal</keyword>
<dbReference type="InterPro" id="IPR058625">
    <property type="entry name" value="MdtA-like_BSH"/>
</dbReference>
<feature type="domain" description="CusB-like beta-barrel" evidence="5">
    <location>
        <begin position="190"/>
        <end position="262"/>
    </location>
</feature>
<evidence type="ECO:0000259" key="4">
    <source>
        <dbReference type="Pfam" id="PF25917"/>
    </source>
</evidence>
<comment type="caution">
    <text evidence="6">The sequence shown here is derived from an EMBL/GenBank/DDBJ whole genome shotgun (WGS) entry which is preliminary data.</text>
</comment>
<dbReference type="SUPFAM" id="SSF111369">
    <property type="entry name" value="HlyD-like secretion proteins"/>
    <property type="match status" value="1"/>
</dbReference>
<evidence type="ECO:0000256" key="2">
    <source>
        <dbReference type="SAM" id="Coils"/>
    </source>
</evidence>
<proteinExistence type="inferred from homology"/>
<dbReference type="RefSeq" id="WP_189378178.1">
    <property type="nucleotide sequence ID" value="NZ_BNAH01000007.1"/>
</dbReference>
<keyword evidence="7" id="KW-1185">Reference proteome</keyword>
<dbReference type="Gene3D" id="2.40.50.100">
    <property type="match status" value="1"/>
</dbReference>
<organism evidence="6 7">
    <name type="scientific">Thalassotalea profundi</name>
    <dbReference type="NCBI Taxonomy" id="2036687"/>
    <lineage>
        <taxon>Bacteria</taxon>
        <taxon>Pseudomonadati</taxon>
        <taxon>Pseudomonadota</taxon>
        <taxon>Gammaproteobacteria</taxon>
        <taxon>Alteromonadales</taxon>
        <taxon>Colwelliaceae</taxon>
        <taxon>Thalassotalea</taxon>
    </lineage>
</organism>
<feature type="coiled-coil region" evidence="2">
    <location>
        <begin position="97"/>
        <end position="124"/>
    </location>
</feature>
<reference evidence="7" key="1">
    <citation type="journal article" date="2019" name="Int. J. Syst. Evol. Microbiol.">
        <title>The Global Catalogue of Microorganisms (GCM) 10K type strain sequencing project: providing services to taxonomists for standard genome sequencing and annotation.</title>
        <authorList>
            <consortium name="The Broad Institute Genomics Platform"/>
            <consortium name="The Broad Institute Genome Sequencing Center for Infectious Disease"/>
            <person name="Wu L."/>
            <person name="Ma J."/>
        </authorList>
    </citation>
    <scope>NUCLEOTIDE SEQUENCE [LARGE SCALE GENOMIC DNA]</scope>
    <source>
        <strain evidence="7">CGMCC 1.15922</strain>
    </source>
</reference>
<name>A0ABQ3IQV4_9GAMM</name>
<dbReference type="PANTHER" id="PTHR30469">
    <property type="entry name" value="MULTIDRUG RESISTANCE PROTEIN MDTA"/>
    <property type="match status" value="1"/>
</dbReference>
<comment type="similarity">
    <text evidence="1">Belongs to the membrane fusion protein (MFP) (TC 8.A.1) family.</text>
</comment>
<dbReference type="Proteomes" id="UP000626370">
    <property type="component" value="Unassembled WGS sequence"/>
</dbReference>
<dbReference type="Pfam" id="PF25917">
    <property type="entry name" value="BSH_RND"/>
    <property type="match status" value="1"/>
</dbReference>
<sequence>MTFIRHLIWLFALLIISPVKAQIAGDTTPTDVITTPISFEKKSSRVEAVGTAEAIRSVVLFSAVADKVTKVNFIPGQFVNEKDVLLELDSRRQKVALERVTIQLADAERTVTRLEESRKREAIAQSVLDDAITARDLLKVQLIEVKTELEDRMVRAPFSGVVGLTDVEQGDRITIQTAITTIDNREQLLINFNAPETALPMLQGKSTVELEPWQAQDKRISANILEVDSRINLTNRSIRVRALLDNQSDLYRPGMSFRVIMQMSGEEYAVVPEAALMWGATSAFVWVAAEGKAKKIDVQIRQRLSGRLLVSGELKMNDKLIVEGVQSLREGQNVNELGSQD</sequence>
<evidence type="ECO:0000313" key="7">
    <source>
        <dbReference type="Proteomes" id="UP000626370"/>
    </source>
</evidence>
<dbReference type="Gene3D" id="2.40.30.170">
    <property type="match status" value="1"/>
</dbReference>